<proteinExistence type="predicted"/>
<evidence type="ECO:0000256" key="1">
    <source>
        <dbReference type="ARBA" id="ARBA00004496"/>
    </source>
</evidence>
<evidence type="ECO:0000256" key="2">
    <source>
        <dbReference type="ARBA" id="ARBA00022490"/>
    </source>
</evidence>
<organism evidence="5 6">
    <name type="scientific">Hevea brasiliensis</name>
    <name type="common">Para rubber tree</name>
    <name type="synonym">Siphonia brasiliensis</name>
    <dbReference type="NCBI Taxonomy" id="3981"/>
    <lineage>
        <taxon>Eukaryota</taxon>
        <taxon>Viridiplantae</taxon>
        <taxon>Streptophyta</taxon>
        <taxon>Embryophyta</taxon>
        <taxon>Tracheophyta</taxon>
        <taxon>Spermatophyta</taxon>
        <taxon>Magnoliopsida</taxon>
        <taxon>eudicotyledons</taxon>
        <taxon>Gunneridae</taxon>
        <taxon>Pentapetalae</taxon>
        <taxon>rosids</taxon>
        <taxon>fabids</taxon>
        <taxon>Malpighiales</taxon>
        <taxon>Euphorbiaceae</taxon>
        <taxon>Crotonoideae</taxon>
        <taxon>Micrandreae</taxon>
        <taxon>Hevea</taxon>
    </lineage>
</organism>
<dbReference type="PANTHER" id="PTHR12299:SF17">
    <property type="entry name" value="AT19571P-RELATED"/>
    <property type="match status" value="1"/>
</dbReference>
<feature type="compositionally biased region" description="Gly residues" evidence="3">
    <location>
        <begin position="90"/>
        <end position="105"/>
    </location>
</feature>
<reference evidence="5 6" key="1">
    <citation type="journal article" date="2020" name="Mol. Plant">
        <title>The Chromosome-Based Rubber Tree Genome Provides New Insights into Spurge Genome Evolution and Rubber Biosynthesis.</title>
        <authorList>
            <person name="Liu J."/>
            <person name="Shi C."/>
            <person name="Shi C.C."/>
            <person name="Li W."/>
            <person name="Zhang Q.J."/>
            <person name="Zhang Y."/>
            <person name="Li K."/>
            <person name="Lu H.F."/>
            <person name="Shi C."/>
            <person name="Zhu S.T."/>
            <person name="Xiao Z.Y."/>
            <person name="Nan H."/>
            <person name="Yue Y."/>
            <person name="Zhu X.G."/>
            <person name="Wu Y."/>
            <person name="Hong X.N."/>
            <person name="Fan G.Y."/>
            <person name="Tong Y."/>
            <person name="Zhang D."/>
            <person name="Mao C.L."/>
            <person name="Liu Y.L."/>
            <person name="Hao S.J."/>
            <person name="Liu W.Q."/>
            <person name="Lv M.Q."/>
            <person name="Zhang H.B."/>
            <person name="Liu Y."/>
            <person name="Hu-Tang G.R."/>
            <person name="Wang J.P."/>
            <person name="Wang J.H."/>
            <person name="Sun Y.H."/>
            <person name="Ni S.B."/>
            <person name="Chen W.B."/>
            <person name="Zhang X.C."/>
            <person name="Jiao Y.N."/>
            <person name="Eichler E.E."/>
            <person name="Li G.H."/>
            <person name="Liu X."/>
            <person name="Gao L.Z."/>
        </authorList>
    </citation>
    <scope>NUCLEOTIDE SEQUENCE [LARGE SCALE GENOMIC DNA]</scope>
    <source>
        <strain evidence="6">cv. GT1</strain>
        <tissue evidence="5">Leaf</tissue>
    </source>
</reference>
<evidence type="ECO:0000313" key="6">
    <source>
        <dbReference type="Proteomes" id="UP000467840"/>
    </source>
</evidence>
<dbReference type="AlphaFoldDB" id="A0A6A6K1W0"/>
<dbReference type="GO" id="GO:0003723">
    <property type="term" value="F:RNA binding"/>
    <property type="evidence" value="ECO:0007669"/>
    <property type="project" value="InterPro"/>
</dbReference>
<name>A0A6A6K1W0_HEVBR</name>
<feature type="compositionally biased region" description="Basic and acidic residues" evidence="3">
    <location>
        <begin position="190"/>
        <end position="220"/>
    </location>
</feature>
<dbReference type="PANTHER" id="PTHR12299">
    <property type="entry name" value="HYALURONIC ACID-BINDING PROTEIN 4"/>
    <property type="match status" value="1"/>
</dbReference>
<dbReference type="GO" id="GO:0005737">
    <property type="term" value="C:cytoplasm"/>
    <property type="evidence" value="ECO:0007669"/>
    <property type="project" value="UniProtKB-SubCell"/>
</dbReference>
<feature type="region of interest" description="Disordered" evidence="3">
    <location>
        <begin position="90"/>
        <end position="144"/>
    </location>
</feature>
<sequence length="228" mass="24489">MATMNAFDLLCDDDNEDPAQLIVAVQLKTEKLKKPLALAQPQAHVQLPKAAFLPSHLLWPRMLLLYILGFFKLNYGTIYEARNEGGCGGGPGGGQGSSRGCGGSSGFNHDSNNSETAFGSNNGFSGAYRPTEESNIGKPSEKRGYGGSHGSFCGSCHGGFSNGEAREEMRSNVMGMVVVIGKLPLTKLLHKDTEEPIVENEKNIGTEKQPREEDTVDANRDSLANEPE</sequence>
<accession>A0A6A6K1W0</accession>
<comment type="caution">
    <text evidence="5">The sequence shown here is derived from an EMBL/GenBank/DDBJ whole genome shotgun (WGS) entry which is preliminary data.</text>
</comment>
<dbReference type="InterPro" id="IPR019084">
    <property type="entry name" value="STM1-like_N"/>
</dbReference>
<dbReference type="Proteomes" id="UP000467840">
    <property type="component" value="Unassembled WGS sequence"/>
</dbReference>
<evidence type="ECO:0000256" key="3">
    <source>
        <dbReference type="SAM" id="MobiDB-lite"/>
    </source>
</evidence>
<dbReference type="Pfam" id="PF09598">
    <property type="entry name" value="Stm1_N"/>
    <property type="match status" value="1"/>
</dbReference>
<comment type="subcellular location">
    <subcellularLocation>
        <location evidence="1">Cytoplasm</location>
    </subcellularLocation>
</comment>
<dbReference type="InterPro" id="IPR039764">
    <property type="entry name" value="HABP4/SERBP1-like"/>
</dbReference>
<feature type="domain" description="STM1-like N-terminal" evidence="4">
    <location>
        <begin position="1"/>
        <end position="51"/>
    </location>
</feature>
<evidence type="ECO:0000313" key="5">
    <source>
        <dbReference type="EMBL" id="KAF2282722.1"/>
    </source>
</evidence>
<dbReference type="GO" id="GO:0005634">
    <property type="term" value="C:nucleus"/>
    <property type="evidence" value="ECO:0007669"/>
    <property type="project" value="TreeGrafter"/>
</dbReference>
<protein>
    <recommendedName>
        <fullName evidence="4">STM1-like N-terminal domain-containing protein</fullName>
    </recommendedName>
</protein>
<feature type="compositionally biased region" description="Polar residues" evidence="3">
    <location>
        <begin position="107"/>
        <end position="124"/>
    </location>
</feature>
<keyword evidence="6" id="KW-1185">Reference proteome</keyword>
<dbReference type="EMBL" id="JAAGAX010000069">
    <property type="protein sequence ID" value="KAF2282722.1"/>
    <property type="molecule type" value="Genomic_DNA"/>
</dbReference>
<gene>
    <name evidence="5" type="ORF">GH714_043547</name>
</gene>
<evidence type="ECO:0000259" key="4">
    <source>
        <dbReference type="Pfam" id="PF09598"/>
    </source>
</evidence>
<keyword evidence="2" id="KW-0963">Cytoplasm</keyword>
<feature type="region of interest" description="Disordered" evidence="3">
    <location>
        <begin position="190"/>
        <end position="228"/>
    </location>
</feature>